<evidence type="ECO:0000313" key="3">
    <source>
        <dbReference type="EMBL" id="SHG31130.1"/>
    </source>
</evidence>
<feature type="transmembrane region" description="Helical" evidence="1">
    <location>
        <begin position="37"/>
        <end position="62"/>
    </location>
</feature>
<evidence type="ECO:0000256" key="1">
    <source>
        <dbReference type="SAM" id="Phobius"/>
    </source>
</evidence>
<dbReference type="Proteomes" id="UP000237771">
    <property type="component" value="Unassembled WGS sequence"/>
</dbReference>
<accession>A0A1M5IT37</accession>
<evidence type="ECO:0000313" key="4">
    <source>
        <dbReference type="Proteomes" id="UP000184384"/>
    </source>
</evidence>
<organism evidence="3 4">
    <name type="scientific">Flavobacterium granuli</name>
    <dbReference type="NCBI Taxonomy" id="280093"/>
    <lineage>
        <taxon>Bacteria</taxon>
        <taxon>Pseudomonadati</taxon>
        <taxon>Bacteroidota</taxon>
        <taxon>Flavobacteriia</taxon>
        <taxon>Flavobacteriales</taxon>
        <taxon>Flavobacteriaceae</taxon>
        <taxon>Flavobacterium</taxon>
    </lineage>
</organism>
<proteinExistence type="predicted"/>
<dbReference type="EMBL" id="FQWO01000001">
    <property type="protein sequence ID" value="SHG31130.1"/>
    <property type="molecule type" value="Genomic_DNA"/>
</dbReference>
<feature type="transmembrane region" description="Helical" evidence="1">
    <location>
        <begin position="109"/>
        <end position="129"/>
    </location>
</feature>
<reference evidence="4" key="2">
    <citation type="submission" date="2016-11" db="EMBL/GenBank/DDBJ databases">
        <authorList>
            <person name="Varghese N."/>
            <person name="Submissions S."/>
        </authorList>
    </citation>
    <scope>NUCLEOTIDE SEQUENCE [LARGE SCALE GENOMIC DNA]</scope>
    <source>
        <strain evidence="4">DSM 19729</strain>
    </source>
</reference>
<dbReference type="STRING" id="280093.SAMN05443373_101376"/>
<keyword evidence="5" id="KW-1185">Reference proteome</keyword>
<keyword evidence="1" id="KW-0812">Transmembrane</keyword>
<dbReference type="Proteomes" id="UP000184384">
    <property type="component" value="Unassembled WGS sequence"/>
</dbReference>
<name>A0A1M5IT37_9FLAO</name>
<feature type="transmembrane region" description="Helical" evidence="1">
    <location>
        <begin position="5"/>
        <end position="25"/>
    </location>
</feature>
<protein>
    <submittedName>
        <fullName evidence="3">Uncharacterized protein</fullName>
    </submittedName>
</protein>
<sequence>MTKQYYKNLAITFFISTIWSVYIFFDYYTDHSFMPGLTLMFDFFISAIFTIGLAVINIFLRFSYLRNLNHKDNFFYIFSGFSNITLSIIYLTYIVISNNVREFFTSFEITTLYCFSNLALGIFIISDLYKFEIAKTKL</sequence>
<dbReference type="EMBL" id="PVUB01000001">
    <property type="protein sequence ID" value="PRZ28090.1"/>
    <property type="molecule type" value="Genomic_DNA"/>
</dbReference>
<gene>
    <name evidence="2" type="ORF">BC624_101376</name>
    <name evidence="3" type="ORF">SAMN05443373_101376</name>
</gene>
<evidence type="ECO:0000313" key="5">
    <source>
        <dbReference type="Proteomes" id="UP000237771"/>
    </source>
</evidence>
<reference evidence="3" key="1">
    <citation type="submission" date="2016-11" db="EMBL/GenBank/DDBJ databases">
        <authorList>
            <person name="Jaros S."/>
            <person name="Januszkiewicz K."/>
            <person name="Wedrychowicz H."/>
        </authorList>
    </citation>
    <scope>NUCLEOTIDE SEQUENCE [LARGE SCALE GENOMIC DNA]</scope>
    <source>
        <strain evidence="3">DSM 19729</strain>
    </source>
</reference>
<keyword evidence="1" id="KW-0472">Membrane</keyword>
<evidence type="ECO:0000313" key="2">
    <source>
        <dbReference type="EMBL" id="PRZ28090.1"/>
    </source>
</evidence>
<keyword evidence="1" id="KW-1133">Transmembrane helix</keyword>
<dbReference type="AlphaFoldDB" id="A0A1M5IT37"/>
<reference evidence="2 5" key="3">
    <citation type="submission" date="2018-03" db="EMBL/GenBank/DDBJ databases">
        <title>Genomic Encyclopedia of Archaeal and Bacterial Type Strains, Phase II (KMG-II): from individual species to whole genera.</title>
        <authorList>
            <person name="Goeker M."/>
        </authorList>
    </citation>
    <scope>NUCLEOTIDE SEQUENCE [LARGE SCALE GENOMIC DNA]</scope>
    <source>
        <strain evidence="2 5">DSM 17797</strain>
    </source>
</reference>
<feature type="transmembrane region" description="Helical" evidence="1">
    <location>
        <begin position="74"/>
        <end position="97"/>
    </location>
</feature>